<dbReference type="InterPro" id="IPR050726">
    <property type="entry name" value="mGluR"/>
</dbReference>
<reference evidence="8 9" key="1">
    <citation type="journal article" date="2015" name="Genome Biol. Evol.">
        <title>Comparative Genomics of a Bacterivorous Green Alga Reveals Evolutionary Causalities and Consequences of Phago-Mixotrophic Mode of Nutrition.</title>
        <authorList>
            <person name="Burns J.A."/>
            <person name="Paasch A."/>
            <person name="Narechania A."/>
            <person name="Kim E."/>
        </authorList>
    </citation>
    <scope>NUCLEOTIDE SEQUENCE [LARGE SCALE GENOMIC DNA]</scope>
    <source>
        <strain evidence="8 9">PLY_AMNH</strain>
    </source>
</reference>
<evidence type="ECO:0000256" key="1">
    <source>
        <dbReference type="ARBA" id="ARBA00004370"/>
    </source>
</evidence>
<comment type="subcellular location">
    <subcellularLocation>
        <location evidence="1">Membrane</location>
    </subcellularLocation>
</comment>
<evidence type="ECO:0000256" key="2">
    <source>
        <dbReference type="ARBA" id="ARBA00022692"/>
    </source>
</evidence>
<feature type="non-terminal residue" evidence="8">
    <location>
        <position position="303"/>
    </location>
</feature>
<evidence type="ECO:0000256" key="4">
    <source>
        <dbReference type="ARBA" id="ARBA00022989"/>
    </source>
</evidence>
<evidence type="ECO:0000256" key="3">
    <source>
        <dbReference type="ARBA" id="ARBA00022837"/>
    </source>
</evidence>
<keyword evidence="2" id="KW-0812">Transmembrane</keyword>
<dbReference type="Pfam" id="PF01094">
    <property type="entry name" value="ANF_receptor"/>
    <property type="match status" value="1"/>
</dbReference>
<feature type="domain" description="EF-hand" evidence="7">
    <location>
        <begin position="53"/>
        <end position="88"/>
    </location>
</feature>
<evidence type="ECO:0000256" key="6">
    <source>
        <dbReference type="ARBA" id="ARBA00023180"/>
    </source>
</evidence>
<keyword evidence="5" id="KW-0472">Membrane</keyword>
<accession>A0AAE0EZX2</accession>
<dbReference type="InterPro" id="IPR018247">
    <property type="entry name" value="EF_Hand_1_Ca_BS"/>
</dbReference>
<dbReference type="Proteomes" id="UP001190700">
    <property type="component" value="Unassembled WGS sequence"/>
</dbReference>
<dbReference type="Gene3D" id="3.40.50.2300">
    <property type="match status" value="1"/>
</dbReference>
<keyword evidence="4" id="KW-1133">Transmembrane helix</keyword>
<keyword evidence="9" id="KW-1185">Reference proteome</keyword>
<evidence type="ECO:0000313" key="9">
    <source>
        <dbReference type="Proteomes" id="UP001190700"/>
    </source>
</evidence>
<dbReference type="EMBL" id="LGRX02029980">
    <property type="protein sequence ID" value="KAK3246292.1"/>
    <property type="molecule type" value="Genomic_DNA"/>
</dbReference>
<comment type="caution">
    <text evidence="8">The sequence shown here is derived from an EMBL/GenBank/DDBJ whole genome shotgun (WGS) entry which is preliminary data.</text>
</comment>
<dbReference type="InterPro" id="IPR028082">
    <property type="entry name" value="Peripla_BP_I"/>
</dbReference>
<dbReference type="InterPro" id="IPR001828">
    <property type="entry name" value="ANF_lig-bd_rcpt"/>
</dbReference>
<dbReference type="GO" id="GO:0016020">
    <property type="term" value="C:membrane"/>
    <property type="evidence" value="ECO:0007669"/>
    <property type="project" value="UniProtKB-SubCell"/>
</dbReference>
<evidence type="ECO:0000313" key="8">
    <source>
        <dbReference type="EMBL" id="KAK3246292.1"/>
    </source>
</evidence>
<name>A0AAE0EZX2_9CHLO</name>
<dbReference type="SUPFAM" id="SSF47473">
    <property type="entry name" value="EF-hand"/>
    <property type="match status" value="1"/>
</dbReference>
<dbReference type="PROSITE" id="PS00018">
    <property type="entry name" value="EF_HAND_1"/>
    <property type="match status" value="1"/>
</dbReference>
<dbReference type="InterPro" id="IPR011992">
    <property type="entry name" value="EF-hand-dom_pair"/>
</dbReference>
<dbReference type="InterPro" id="IPR002048">
    <property type="entry name" value="EF_hand_dom"/>
</dbReference>
<dbReference type="SUPFAM" id="SSF53822">
    <property type="entry name" value="Periplasmic binding protein-like I"/>
    <property type="match status" value="1"/>
</dbReference>
<sequence>MRHPYNRPDLVSHKLDVTWTKRRALGLHRLFLAVLLSPLAGAHAQRVFAHRRSLEADAREAFQKLDNNGDGCVTLSEFLTYTVDNIVREKATFFHSLGPSVSTQVPAALQTRNARAGLQGTWQEEKTRVPGSGVLFPSYRSTFRIWPPNRVLLEAEARAIRVGILIQISHERFATGGVLSGVLMAIREINEDTSLLPDFRLNISLSDSKCSEDAAGTGAFDLLQWGAHAVIGSSCSSASIAAQDLLQYFEIPQISGGSTSSSLSSDKAGLDPYPYFMRSISSDVLQATDGGCCALFLDTVIQV</sequence>
<keyword evidence="3" id="KW-0106">Calcium</keyword>
<protein>
    <recommendedName>
        <fullName evidence="7">EF-hand domain-containing protein</fullName>
    </recommendedName>
</protein>
<proteinExistence type="predicted"/>
<keyword evidence="6" id="KW-0325">Glycoprotein</keyword>
<dbReference type="AlphaFoldDB" id="A0AAE0EZX2"/>
<organism evidence="8 9">
    <name type="scientific">Cymbomonas tetramitiformis</name>
    <dbReference type="NCBI Taxonomy" id="36881"/>
    <lineage>
        <taxon>Eukaryota</taxon>
        <taxon>Viridiplantae</taxon>
        <taxon>Chlorophyta</taxon>
        <taxon>Pyramimonadophyceae</taxon>
        <taxon>Pyramimonadales</taxon>
        <taxon>Pyramimonadaceae</taxon>
        <taxon>Cymbomonas</taxon>
    </lineage>
</organism>
<dbReference type="GO" id="GO:0005509">
    <property type="term" value="F:calcium ion binding"/>
    <property type="evidence" value="ECO:0007669"/>
    <property type="project" value="InterPro"/>
</dbReference>
<dbReference type="PROSITE" id="PS50222">
    <property type="entry name" value="EF_HAND_2"/>
    <property type="match status" value="1"/>
</dbReference>
<dbReference type="Gene3D" id="1.10.238.10">
    <property type="entry name" value="EF-hand"/>
    <property type="match status" value="1"/>
</dbReference>
<evidence type="ECO:0000259" key="7">
    <source>
        <dbReference type="PROSITE" id="PS50222"/>
    </source>
</evidence>
<gene>
    <name evidence="8" type="ORF">CYMTET_44166</name>
</gene>
<evidence type="ECO:0000256" key="5">
    <source>
        <dbReference type="ARBA" id="ARBA00023136"/>
    </source>
</evidence>
<dbReference type="PANTHER" id="PTHR24060">
    <property type="entry name" value="METABOTROPIC GLUTAMATE RECEPTOR"/>
    <property type="match status" value="1"/>
</dbReference>